<evidence type="ECO:0000313" key="1">
    <source>
        <dbReference type="EMBL" id="KAG8200783.1"/>
    </source>
</evidence>
<name>A0AAV6VXG4_9ARAC</name>
<keyword evidence="2" id="KW-1185">Reference proteome</keyword>
<reference evidence="1 2" key="1">
    <citation type="journal article" date="2022" name="Nat. Ecol. Evol.">
        <title>A masculinizing supergene underlies an exaggerated male reproductive morph in a spider.</title>
        <authorList>
            <person name="Hendrickx F."/>
            <person name="De Corte Z."/>
            <person name="Sonet G."/>
            <person name="Van Belleghem S.M."/>
            <person name="Kostlbacher S."/>
            <person name="Vangestel C."/>
        </authorList>
    </citation>
    <scope>NUCLEOTIDE SEQUENCE [LARGE SCALE GENOMIC DNA]</scope>
    <source>
        <strain evidence="1">W744_W776</strain>
    </source>
</reference>
<accession>A0AAV6VXG4</accession>
<dbReference type="AlphaFoldDB" id="A0AAV6VXG4"/>
<evidence type="ECO:0000313" key="2">
    <source>
        <dbReference type="Proteomes" id="UP000827092"/>
    </source>
</evidence>
<dbReference type="EMBL" id="JAFNEN010000013">
    <property type="protein sequence ID" value="KAG8200783.1"/>
    <property type="molecule type" value="Genomic_DNA"/>
</dbReference>
<protein>
    <submittedName>
        <fullName evidence="1">Uncharacterized protein</fullName>
    </submittedName>
</protein>
<organism evidence="1 2">
    <name type="scientific">Oedothorax gibbosus</name>
    <dbReference type="NCBI Taxonomy" id="931172"/>
    <lineage>
        <taxon>Eukaryota</taxon>
        <taxon>Metazoa</taxon>
        <taxon>Ecdysozoa</taxon>
        <taxon>Arthropoda</taxon>
        <taxon>Chelicerata</taxon>
        <taxon>Arachnida</taxon>
        <taxon>Araneae</taxon>
        <taxon>Araneomorphae</taxon>
        <taxon>Entelegynae</taxon>
        <taxon>Araneoidea</taxon>
        <taxon>Linyphiidae</taxon>
        <taxon>Erigoninae</taxon>
        <taxon>Oedothorax</taxon>
    </lineage>
</organism>
<comment type="caution">
    <text evidence="1">The sequence shown here is derived from an EMBL/GenBank/DDBJ whole genome shotgun (WGS) entry which is preliminary data.</text>
</comment>
<gene>
    <name evidence="1" type="ORF">JTE90_006365</name>
</gene>
<dbReference type="Proteomes" id="UP000827092">
    <property type="component" value="Unassembled WGS sequence"/>
</dbReference>
<sequence length="74" mass="8322">MENLSCRLIINSLIAVGRYLRYELDSLPVHILASTGMRWALYGIDDIRGPANTFDKRLIGGRTMPTESLIDEPT</sequence>
<proteinExistence type="predicted"/>